<dbReference type="InterPro" id="IPR029058">
    <property type="entry name" value="AB_hydrolase_fold"/>
</dbReference>
<dbReference type="InterPro" id="IPR011042">
    <property type="entry name" value="6-blade_b-propeller_TolB-like"/>
</dbReference>
<keyword evidence="1" id="KW-0378">Hydrolase</keyword>
<dbReference type="Pfam" id="PF00326">
    <property type="entry name" value="Peptidase_S9"/>
    <property type="match status" value="1"/>
</dbReference>
<evidence type="ECO:0000313" key="6">
    <source>
        <dbReference type="Proteomes" id="UP000617041"/>
    </source>
</evidence>
<dbReference type="Gene3D" id="3.40.50.1820">
    <property type="entry name" value="alpha/beta hydrolase"/>
    <property type="match status" value="1"/>
</dbReference>
<comment type="caution">
    <text evidence="5">The sequence shown here is derived from an EMBL/GenBank/DDBJ whole genome shotgun (WGS) entry which is preliminary data.</text>
</comment>
<feature type="signal peptide" evidence="2">
    <location>
        <begin position="1"/>
        <end position="21"/>
    </location>
</feature>
<evidence type="ECO:0000256" key="1">
    <source>
        <dbReference type="ARBA" id="ARBA00022801"/>
    </source>
</evidence>
<evidence type="ECO:0000259" key="4">
    <source>
        <dbReference type="Pfam" id="PF02897"/>
    </source>
</evidence>
<dbReference type="PANTHER" id="PTHR42776:SF27">
    <property type="entry name" value="DIPEPTIDYL PEPTIDASE FAMILY MEMBER 6"/>
    <property type="match status" value="1"/>
</dbReference>
<dbReference type="Gene3D" id="2.120.10.30">
    <property type="entry name" value="TolB, C-terminal domain"/>
    <property type="match status" value="2"/>
</dbReference>
<gene>
    <name evidence="5" type="ORF">I8E28_19210</name>
</gene>
<evidence type="ECO:0000259" key="3">
    <source>
        <dbReference type="Pfam" id="PF00326"/>
    </source>
</evidence>
<reference evidence="5" key="1">
    <citation type="submission" date="2020-12" db="EMBL/GenBank/DDBJ databases">
        <title>Ramlibacter sp. nov., isolated from a freshwater alga, Cryptomonas.</title>
        <authorList>
            <person name="Kim H.M."/>
            <person name="Jeon C.O."/>
        </authorList>
    </citation>
    <scope>NUCLEOTIDE SEQUENCE</scope>
    <source>
        <strain evidence="5">CrO1</strain>
    </source>
</reference>
<feature type="domain" description="Peptidase S9 prolyl oligopeptidase catalytic" evidence="3">
    <location>
        <begin position="443"/>
        <end position="646"/>
    </location>
</feature>
<dbReference type="SUPFAM" id="SSF82171">
    <property type="entry name" value="DPP6 N-terminal domain-like"/>
    <property type="match status" value="1"/>
</dbReference>
<dbReference type="RefSeq" id="WP_200789829.1">
    <property type="nucleotide sequence ID" value="NZ_JAEDAO010000001.1"/>
</dbReference>
<sequence>MSASRLAAAALLALAGAGAQAQTAAPVIAPNENLVAEGIPAIPASLAEDVRRYTESRSARFFDWHPTRREMLVGTRFGETSQVHEVRLPMGARKQLTFGNERSGGAQWQPTRGDYLIFSRDTGGGEWFQYYRLDAADGKVTLLTDGKSRNSGAHWSRSGDRIAYHSTRRARSDADLWIMDPRNPSTDKLVAQLPGGGWGVADWSPDDRQLVLEEFLSVNEGYLWLVDVATGAKRPLTPRGGEPVSYGDVKFTADGKGLWVTSDHGAEFKHLFHVDLATGAFTDLTPSLRWDVADIDVSKDGSRLAYVTNEAGVSRLHLLDTRTRRELAVPQLPTGLVAGIQFHPDGRDLALTYVGARTPGDVYSIDVTTGDVTRWTESELGGLRSADLQEPKLVTWKSFDGLEISGFLTLPPAKFTGKRPVIIDIHGGPEGQARPLYQGRGNYFINELGVALLEPNVRGSTGYGKTFVALDNGFKREDSYKDIGALLDWIAQQPGLDASRVMVMGGSYGGHMAWALSYLYSDRLRAALPEVGMSNLVTFLERTESYRRDLRRVEYGDERDPKMRSFLERIAPLNHAARIRHPVFVVQGLNDPRVPYTEAEQMVKTIRANGTPVWYLLGKNEGHGFGKKPNADYKFYAIVQFVREYLLK</sequence>
<proteinExistence type="predicted"/>
<feature type="domain" description="Peptidase S9A N-terminal" evidence="4">
    <location>
        <begin position="110"/>
        <end position="376"/>
    </location>
</feature>
<dbReference type="Proteomes" id="UP000617041">
    <property type="component" value="Unassembled WGS sequence"/>
</dbReference>
<dbReference type="GO" id="GO:0004252">
    <property type="term" value="F:serine-type endopeptidase activity"/>
    <property type="evidence" value="ECO:0007669"/>
    <property type="project" value="InterPro"/>
</dbReference>
<keyword evidence="2" id="KW-0732">Signal</keyword>
<evidence type="ECO:0000256" key="2">
    <source>
        <dbReference type="SAM" id="SignalP"/>
    </source>
</evidence>
<dbReference type="EMBL" id="JAEDAO010000001">
    <property type="protein sequence ID" value="MBK0394742.1"/>
    <property type="molecule type" value="Genomic_DNA"/>
</dbReference>
<evidence type="ECO:0000313" key="5">
    <source>
        <dbReference type="EMBL" id="MBK0394742.1"/>
    </source>
</evidence>
<feature type="chain" id="PRO_5037643647" evidence="2">
    <location>
        <begin position="22"/>
        <end position="648"/>
    </location>
</feature>
<dbReference type="InterPro" id="IPR023302">
    <property type="entry name" value="Pept_S9A_N"/>
</dbReference>
<accession>A0A934Q5B1</accession>
<protein>
    <submittedName>
        <fullName evidence="5">S9 family peptidase</fullName>
    </submittedName>
</protein>
<name>A0A934Q5B1_9BURK</name>
<dbReference type="AlphaFoldDB" id="A0A934Q5B1"/>
<keyword evidence="6" id="KW-1185">Reference proteome</keyword>
<dbReference type="InterPro" id="IPR001375">
    <property type="entry name" value="Peptidase_S9_cat"/>
</dbReference>
<dbReference type="PANTHER" id="PTHR42776">
    <property type="entry name" value="SERINE PEPTIDASE S9 FAMILY MEMBER"/>
    <property type="match status" value="1"/>
</dbReference>
<dbReference type="SUPFAM" id="SSF53474">
    <property type="entry name" value="alpha/beta-Hydrolases"/>
    <property type="match status" value="1"/>
</dbReference>
<organism evidence="5 6">
    <name type="scientific">Ramlibacter algicola</name>
    <dbReference type="NCBI Taxonomy" id="2795217"/>
    <lineage>
        <taxon>Bacteria</taxon>
        <taxon>Pseudomonadati</taxon>
        <taxon>Pseudomonadota</taxon>
        <taxon>Betaproteobacteria</taxon>
        <taxon>Burkholderiales</taxon>
        <taxon>Comamonadaceae</taxon>
        <taxon>Ramlibacter</taxon>
    </lineage>
</organism>
<dbReference type="Pfam" id="PF02897">
    <property type="entry name" value="Peptidase_S9_N"/>
    <property type="match status" value="1"/>
</dbReference>
<dbReference type="GO" id="GO:0006508">
    <property type="term" value="P:proteolysis"/>
    <property type="evidence" value="ECO:0007669"/>
    <property type="project" value="InterPro"/>
</dbReference>